<evidence type="ECO:0000313" key="2">
    <source>
        <dbReference type="Proteomes" id="UP000827858"/>
    </source>
</evidence>
<accession>A0AAE7WUV6</accession>
<dbReference type="EMBL" id="MZ568829">
    <property type="protein sequence ID" value="QYW06349.1"/>
    <property type="molecule type" value="Genomic_DNA"/>
</dbReference>
<evidence type="ECO:0008006" key="3">
    <source>
        <dbReference type="Google" id="ProtNLM"/>
    </source>
</evidence>
<gene>
    <name evidence="1" type="ORF">M163_p59</name>
</gene>
<sequence>MQFKQYDVVKIVELLNPAKALKAEFDFRAPKVGDIATIVEVYSTPCLGYELECSNKEGITQWLVTFEPSEINMLLL</sequence>
<dbReference type="Proteomes" id="UP000827858">
    <property type="component" value="Segment"/>
</dbReference>
<keyword evidence="2" id="KW-1185">Reference proteome</keyword>
<reference evidence="1" key="1">
    <citation type="submission" date="2021-07" db="EMBL/GenBank/DDBJ databases">
        <title>Identification, Characterization, and Genomic Analysis of Novel Shewanella Virulent Phage from a Gold Mine.</title>
        <authorList>
            <person name="Bujak K."/>
            <person name="Decewicz P."/>
            <person name="Radlinska M."/>
        </authorList>
    </citation>
    <scope>NUCLEOTIDE SEQUENCE</scope>
</reference>
<dbReference type="Pfam" id="PF16277">
    <property type="entry name" value="DUF4926"/>
    <property type="match status" value="1"/>
</dbReference>
<dbReference type="InterPro" id="IPR032568">
    <property type="entry name" value="DUF4926"/>
</dbReference>
<name>A0AAE7WUV6_9CAUD</name>
<evidence type="ECO:0000313" key="1">
    <source>
        <dbReference type="EMBL" id="QYW06349.1"/>
    </source>
</evidence>
<proteinExistence type="predicted"/>
<protein>
    <recommendedName>
        <fullName evidence="3">DUF4926 domain-containing protein</fullName>
    </recommendedName>
</protein>
<organism evidence="1 2">
    <name type="scientific">Shewanella phage vB_SspM_M16-3</name>
    <dbReference type="NCBI Taxonomy" id="2866684"/>
    <lineage>
        <taxon>Viruses</taxon>
        <taxon>Duplodnaviria</taxon>
        <taxon>Heunggongvirae</taxon>
        <taxon>Uroviricota</taxon>
        <taxon>Caudoviricetes</taxon>
        <taxon>Peduoviridae</taxon>
        <taxon>Arsenicumvirus</taxon>
        <taxon>Arsenicumvirus M163</taxon>
    </lineage>
</organism>